<keyword evidence="1" id="KW-0472">Membrane</keyword>
<protein>
    <recommendedName>
        <fullName evidence="2">DUF4220 domain-containing protein</fullName>
    </recommendedName>
</protein>
<evidence type="ECO:0000256" key="1">
    <source>
        <dbReference type="SAM" id="Phobius"/>
    </source>
</evidence>
<evidence type="ECO:0000259" key="2">
    <source>
        <dbReference type="Pfam" id="PF13968"/>
    </source>
</evidence>
<proteinExistence type="predicted"/>
<reference evidence="3" key="3">
    <citation type="journal article" date="2017" name="Nature">
        <title>Genome sequence of the progenitor of the wheat D genome Aegilops tauschii.</title>
        <authorList>
            <person name="Luo M.C."/>
            <person name="Gu Y.Q."/>
            <person name="Puiu D."/>
            <person name="Wang H."/>
            <person name="Twardziok S.O."/>
            <person name="Deal K.R."/>
            <person name="Huo N."/>
            <person name="Zhu T."/>
            <person name="Wang L."/>
            <person name="Wang Y."/>
            <person name="McGuire P.E."/>
            <person name="Liu S."/>
            <person name="Long H."/>
            <person name="Ramasamy R.K."/>
            <person name="Rodriguez J.C."/>
            <person name="Van S.L."/>
            <person name="Yuan L."/>
            <person name="Wang Z."/>
            <person name="Xia Z."/>
            <person name="Xiao L."/>
            <person name="Anderson O.D."/>
            <person name="Ouyang S."/>
            <person name="Liang Y."/>
            <person name="Zimin A.V."/>
            <person name="Pertea G."/>
            <person name="Qi P."/>
            <person name="Bennetzen J.L."/>
            <person name="Dai X."/>
            <person name="Dawson M.W."/>
            <person name="Muller H.G."/>
            <person name="Kugler K."/>
            <person name="Rivarola-Duarte L."/>
            <person name="Spannagl M."/>
            <person name="Mayer K.F.X."/>
            <person name="Lu F.H."/>
            <person name="Bevan M.W."/>
            <person name="Leroy P."/>
            <person name="Li P."/>
            <person name="You F.M."/>
            <person name="Sun Q."/>
            <person name="Liu Z."/>
            <person name="Lyons E."/>
            <person name="Wicker T."/>
            <person name="Salzberg S.L."/>
            <person name="Devos K.M."/>
            <person name="Dvorak J."/>
        </authorList>
    </citation>
    <scope>NUCLEOTIDE SEQUENCE [LARGE SCALE GENOMIC DNA]</scope>
    <source>
        <strain evidence="3">cv. AL8/78</strain>
    </source>
</reference>
<dbReference type="EnsemblPlants" id="AET2Gv21282200.1">
    <property type="protein sequence ID" value="AET2Gv21282200.1"/>
    <property type="gene ID" value="AET2Gv21282200"/>
</dbReference>
<reference evidence="3" key="4">
    <citation type="submission" date="2019-03" db="UniProtKB">
        <authorList>
            <consortium name="EnsemblPlants"/>
        </authorList>
    </citation>
    <scope>IDENTIFICATION</scope>
</reference>
<reference evidence="4" key="2">
    <citation type="journal article" date="2017" name="Nat. Plants">
        <title>The Aegilops tauschii genome reveals multiple impacts of transposons.</title>
        <authorList>
            <person name="Zhao G."/>
            <person name="Zou C."/>
            <person name="Li K."/>
            <person name="Wang K."/>
            <person name="Li T."/>
            <person name="Gao L."/>
            <person name="Zhang X."/>
            <person name="Wang H."/>
            <person name="Yang Z."/>
            <person name="Liu X."/>
            <person name="Jiang W."/>
            <person name="Mao L."/>
            <person name="Kong X."/>
            <person name="Jiao Y."/>
            <person name="Jia J."/>
        </authorList>
    </citation>
    <scope>NUCLEOTIDE SEQUENCE [LARGE SCALE GENOMIC DNA]</scope>
    <source>
        <strain evidence="4">cv. AL8/78</strain>
    </source>
</reference>
<sequence>VAQFVDYKFWPSAFQSNAVELFHKKGQMFELVEMQLSLMYDFLYTKAAVVFTWYGCFIRAISSVATIITFFLFQSSIGKNDFNRVDAIVTYILIAGAVLLEMTSLLKAMGSTWTCALLHAREWHRLHNIVVSVRRRVKAAERNRRWSGSIGHPELLYSSHGGGGCVQSLGCKELWKKLHHSLPIISDSTKRLVLEEVRRMAEACEGEEDIMRSYSGQCALNPWRGFFKDPTLHVGIDFDDKILTWYFATEIFLSWSSPREECVEEQDYVEAIRAVSNYMIFLLAERPYMLPSPVRVVLYANAKAAYVGLDFSNREQISRKLGMDRRRRMWELDTKTDVDELQRASGKLDIIREDLDITRDDLGTAREDLDRLRLPVEGRRT</sequence>
<dbReference type="Pfam" id="PF13968">
    <property type="entry name" value="DUF4220"/>
    <property type="match status" value="1"/>
</dbReference>
<name>A0A453DK98_AEGTS</name>
<feature type="transmembrane region" description="Helical" evidence="1">
    <location>
        <begin position="51"/>
        <end position="73"/>
    </location>
</feature>
<evidence type="ECO:0000313" key="4">
    <source>
        <dbReference type="Proteomes" id="UP000015105"/>
    </source>
</evidence>
<dbReference type="AlphaFoldDB" id="A0A453DK98"/>
<keyword evidence="4" id="KW-1185">Reference proteome</keyword>
<dbReference type="Proteomes" id="UP000015105">
    <property type="component" value="Chromosome 2D"/>
</dbReference>
<dbReference type="InterPro" id="IPR025315">
    <property type="entry name" value="DUF4220"/>
</dbReference>
<dbReference type="PANTHER" id="PTHR31325">
    <property type="entry name" value="OS01G0798800 PROTEIN-RELATED"/>
    <property type="match status" value="1"/>
</dbReference>
<keyword evidence="1" id="KW-1133">Transmembrane helix</keyword>
<dbReference type="Gramene" id="AET2Gv21282200.1">
    <property type="protein sequence ID" value="AET2Gv21282200.1"/>
    <property type="gene ID" value="AET2Gv21282200"/>
</dbReference>
<organism evidence="3 4">
    <name type="scientific">Aegilops tauschii subsp. strangulata</name>
    <name type="common">Goatgrass</name>
    <dbReference type="NCBI Taxonomy" id="200361"/>
    <lineage>
        <taxon>Eukaryota</taxon>
        <taxon>Viridiplantae</taxon>
        <taxon>Streptophyta</taxon>
        <taxon>Embryophyta</taxon>
        <taxon>Tracheophyta</taxon>
        <taxon>Spermatophyta</taxon>
        <taxon>Magnoliopsida</taxon>
        <taxon>Liliopsida</taxon>
        <taxon>Poales</taxon>
        <taxon>Poaceae</taxon>
        <taxon>BOP clade</taxon>
        <taxon>Pooideae</taxon>
        <taxon>Triticodae</taxon>
        <taxon>Triticeae</taxon>
        <taxon>Triticinae</taxon>
        <taxon>Aegilops</taxon>
    </lineage>
</organism>
<feature type="transmembrane region" description="Helical" evidence="1">
    <location>
        <begin position="85"/>
        <end position="106"/>
    </location>
</feature>
<keyword evidence="1" id="KW-0812">Transmembrane</keyword>
<reference evidence="4" key="1">
    <citation type="journal article" date="2014" name="Science">
        <title>Ancient hybridizations among the ancestral genomes of bread wheat.</title>
        <authorList>
            <consortium name="International Wheat Genome Sequencing Consortium,"/>
            <person name="Marcussen T."/>
            <person name="Sandve S.R."/>
            <person name="Heier L."/>
            <person name="Spannagl M."/>
            <person name="Pfeifer M."/>
            <person name="Jakobsen K.S."/>
            <person name="Wulff B.B."/>
            <person name="Steuernagel B."/>
            <person name="Mayer K.F."/>
            <person name="Olsen O.A."/>
        </authorList>
    </citation>
    <scope>NUCLEOTIDE SEQUENCE [LARGE SCALE GENOMIC DNA]</scope>
    <source>
        <strain evidence="4">cv. AL8/78</strain>
    </source>
</reference>
<reference evidence="3" key="5">
    <citation type="journal article" date="2021" name="G3 (Bethesda)">
        <title>Aegilops tauschii genome assembly Aet v5.0 features greater sequence contiguity and improved annotation.</title>
        <authorList>
            <person name="Wang L."/>
            <person name="Zhu T."/>
            <person name="Rodriguez J.C."/>
            <person name="Deal K.R."/>
            <person name="Dubcovsky J."/>
            <person name="McGuire P.E."/>
            <person name="Lux T."/>
            <person name="Spannagl M."/>
            <person name="Mayer K.F.X."/>
            <person name="Baldrich P."/>
            <person name="Meyers B.C."/>
            <person name="Huo N."/>
            <person name="Gu Y.Q."/>
            <person name="Zhou H."/>
            <person name="Devos K.M."/>
            <person name="Bennetzen J.L."/>
            <person name="Unver T."/>
            <person name="Budak H."/>
            <person name="Gulick P.J."/>
            <person name="Galiba G."/>
            <person name="Kalapos B."/>
            <person name="Nelson D.R."/>
            <person name="Li P."/>
            <person name="You F.M."/>
            <person name="Luo M.C."/>
            <person name="Dvorak J."/>
        </authorList>
    </citation>
    <scope>NUCLEOTIDE SEQUENCE [LARGE SCALE GENOMIC DNA]</scope>
    <source>
        <strain evidence="3">cv. AL8/78</strain>
    </source>
</reference>
<accession>A0A453DK98</accession>
<evidence type="ECO:0000313" key="3">
    <source>
        <dbReference type="EnsemblPlants" id="AET2Gv21282200.1"/>
    </source>
</evidence>
<feature type="domain" description="DUF4220" evidence="2">
    <location>
        <begin position="4"/>
        <end position="156"/>
    </location>
</feature>